<dbReference type="EMBL" id="BIMR01000023">
    <property type="protein sequence ID" value="GCE75434.1"/>
    <property type="molecule type" value="Genomic_DNA"/>
</dbReference>
<gene>
    <name evidence="2" type="ORF">CBZ_04900</name>
</gene>
<dbReference type="AlphaFoldDB" id="A0A402DMS6"/>
<evidence type="ECO:0000313" key="3">
    <source>
        <dbReference type="Proteomes" id="UP000289954"/>
    </source>
</evidence>
<dbReference type="OrthoDB" id="5180011at2"/>
<protein>
    <submittedName>
        <fullName evidence="2">Uncharacterized protein</fullName>
    </submittedName>
</protein>
<feature type="region of interest" description="Disordered" evidence="1">
    <location>
        <begin position="502"/>
        <end position="527"/>
    </location>
</feature>
<reference evidence="2 3" key="1">
    <citation type="submission" date="2019-01" db="EMBL/GenBank/DDBJ databases">
        <title>Draft genome sequence of Cellulomonas takizawaensis strain TKZ-21.</title>
        <authorList>
            <person name="Yamamura H."/>
            <person name="Hayashi T."/>
            <person name="Hamada M."/>
            <person name="Serisawa Y."/>
            <person name="Matsuyama K."/>
            <person name="Nakagawa Y."/>
            <person name="Otoguro M."/>
            <person name="Yanagida F."/>
            <person name="Hayakawa M."/>
        </authorList>
    </citation>
    <scope>NUCLEOTIDE SEQUENCE [LARGE SCALE GENOMIC DNA]</scope>
    <source>
        <strain evidence="2 3">NBRC12680</strain>
    </source>
</reference>
<keyword evidence="3" id="KW-1185">Reference proteome</keyword>
<name>A0A402DMS6_9CELL</name>
<evidence type="ECO:0000256" key="1">
    <source>
        <dbReference type="SAM" id="MobiDB-lite"/>
    </source>
</evidence>
<dbReference type="Proteomes" id="UP000289954">
    <property type="component" value="Unassembled WGS sequence"/>
</dbReference>
<sequence length="527" mass="55980">MSTPGDGPREDGVLDPRFVGVSLAFGSVDDLREARRTFTDGTGAGPGGDDLRSIVRRSTPEHAVRHFHDFLVSPYSHRVFRLRLQALADGAQLFPLAREVPGTCLPTPLVTWLATAHDERERVLAGWRADLGVDAVPPPLPVRTRAQVVDSTLAARHGATPVGHLGADKQFALFAESTAMAYARLEQLVVGFGPFAATTSPTLVHEVSALSTQLAAIHRGQGVAQMLAFAGFLLDSDLPHARAWQRLLPVGSMLGGPQGTVESVGLPRVVVRMQQLALWCLLGSYDLEGPTSCPSVRLEHLVSEVVDDPSDPGWVDASDGDRDPSAAWDYWDERAGVTPWRHALTDLLDRADRGVDQYRLVAASFGGDAAVPDLVAEVLDDVRAQQRQVVGVLLADPAALADPFRYVRLDPDVLPAPAVRLEVAGDAVPAGDAGPGGRVLTRRDVHGEDVVRGVAFPLRPGPEADARLDRALRLERLGERCDLVFSDRGVPDHVAASAGPEVADLTGKSPLPIPAATATSGAGTGLG</sequence>
<accession>A0A402DMS6</accession>
<comment type="caution">
    <text evidence="2">The sequence shown here is derived from an EMBL/GenBank/DDBJ whole genome shotgun (WGS) entry which is preliminary data.</text>
</comment>
<evidence type="ECO:0000313" key="2">
    <source>
        <dbReference type="EMBL" id="GCE75434.1"/>
    </source>
</evidence>
<proteinExistence type="predicted"/>
<dbReference type="RefSeq" id="WP_130780038.1">
    <property type="nucleotide sequence ID" value="NZ_BIMR01000023.1"/>
</dbReference>
<organism evidence="2 3">
    <name type="scientific">Cellulomonas biazotea</name>
    <dbReference type="NCBI Taxonomy" id="1709"/>
    <lineage>
        <taxon>Bacteria</taxon>
        <taxon>Bacillati</taxon>
        <taxon>Actinomycetota</taxon>
        <taxon>Actinomycetes</taxon>
        <taxon>Micrococcales</taxon>
        <taxon>Cellulomonadaceae</taxon>
        <taxon>Cellulomonas</taxon>
    </lineage>
</organism>